<keyword evidence="2" id="KW-0472">Membrane</keyword>
<gene>
    <name evidence="3" type="ORF">A4U43_C06F5720</name>
</gene>
<feature type="compositionally biased region" description="Basic and acidic residues" evidence="1">
    <location>
        <begin position="414"/>
        <end position="423"/>
    </location>
</feature>
<proteinExistence type="predicted"/>
<dbReference type="Gramene" id="ONK66245">
    <property type="protein sequence ID" value="ONK66245"/>
    <property type="gene ID" value="A4U43_C06F5720"/>
</dbReference>
<dbReference type="AlphaFoldDB" id="A0A5P1EJT3"/>
<sequence>MLFFNPFSGTAVAAIRDYNELRAMWTRTPPLTQSGERSKLASSDRIDLRLRLGMEIEDREFRGFELGILGRRRCRPFSSAFIQRRANRWATRILSAFLQLFLSDHPAISSGRSPRLPFIPAARSSNRSSNQPSNWISAESPAVSQNRQIWRWIDPRPLDFHRRDHRRGAFCFQSPLLVAADLLCCSVPNQRKQGSVPELQGWLRPGKCGLYFIFYSVLFLVVLFEMYAVGYAGIVGFASKLKYQNNNNNNVICILPSLRGPLKVRWSYKVDQYGAILVLSSVWKCPIQKFAVRFPTDSVAEKFLNSVKGCLNGRVNDAPSGCDVVCENSSPSGFTASNRLLSRFNEDSSYEEPIATYTPDPIATCSPERPLSYNDQQSESSLPRLLANDTDSIFSGFPPSFTELLTNCSDETEKEQQTEELDAKPSLNEGRPLNSLACGGSVLPNFTDDPHLKGQIAKYMTDASFHDMLFKIEKVIDEMGGDLSL</sequence>
<name>A0A5P1EJT3_ASPOF</name>
<feature type="transmembrane region" description="Helical" evidence="2">
    <location>
        <begin position="212"/>
        <end position="238"/>
    </location>
</feature>
<evidence type="ECO:0000313" key="3">
    <source>
        <dbReference type="EMBL" id="ONK66245.1"/>
    </source>
</evidence>
<feature type="region of interest" description="Disordered" evidence="1">
    <location>
        <begin position="356"/>
        <end position="381"/>
    </location>
</feature>
<evidence type="ECO:0000313" key="4">
    <source>
        <dbReference type="Proteomes" id="UP000243459"/>
    </source>
</evidence>
<dbReference type="EMBL" id="CM007386">
    <property type="protein sequence ID" value="ONK66245.1"/>
    <property type="molecule type" value="Genomic_DNA"/>
</dbReference>
<keyword evidence="2" id="KW-0812">Transmembrane</keyword>
<reference evidence="4" key="1">
    <citation type="journal article" date="2017" name="Nat. Commun.">
        <title>The asparagus genome sheds light on the origin and evolution of a young Y chromosome.</title>
        <authorList>
            <person name="Harkess A."/>
            <person name="Zhou J."/>
            <person name="Xu C."/>
            <person name="Bowers J.E."/>
            <person name="Van der Hulst R."/>
            <person name="Ayyampalayam S."/>
            <person name="Mercati F."/>
            <person name="Riccardi P."/>
            <person name="McKain M.R."/>
            <person name="Kakrana A."/>
            <person name="Tang H."/>
            <person name="Ray J."/>
            <person name="Groenendijk J."/>
            <person name="Arikit S."/>
            <person name="Mathioni S.M."/>
            <person name="Nakano M."/>
            <person name="Shan H."/>
            <person name="Telgmann-Rauber A."/>
            <person name="Kanno A."/>
            <person name="Yue Z."/>
            <person name="Chen H."/>
            <person name="Li W."/>
            <person name="Chen Y."/>
            <person name="Xu X."/>
            <person name="Zhang Y."/>
            <person name="Luo S."/>
            <person name="Chen H."/>
            <person name="Gao J."/>
            <person name="Mao Z."/>
            <person name="Pires J.C."/>
            <person name="Luo M."/>
            <person name="Kudrna D."/>
            <person name="Wing R.A."/>
            <person name="Meyers B.C."/>
            <person name="Yi K."/>
            <person name="Kong H."/>
            <person name="Lavrijsen P."/>
            <person name="Sunseri F."/>
            <person name="Falavigna A."/>
            <person name="Ye Y."/>
            <person name="Leebens-Mack J.H."/>
            <person name="Chen G."/>
        </authorList>
    </citation>
    <scope>NUCLEOTIDE SEQUENCE [LARGE SCALE GENOMIC DNA]</scope>
    <source>
        <strain evidence="4">cv. DH0086</strain>
    </source>
</reference>
<keyword evidence="2" id="KW-1133">Transmembrane helix</keyword>
<evidence type="ECO:0000256" key="2">
    <source>
        <dbReference type="SAM" id="Phobius"/>
    </source>
</evidence>
<keyword evidence="4" id="KW-1185">Reference proteome</keyword>
<dbReference type="Proteomes" id="UP000243459">
    <property type="component" value="Chromosome 6"/>
</dbReference>
<feature type="region of interest" description="Disordered" evidence="1">
    <location>
        <begin position="410"/>
        <end position="430"/>
    </location>
</feature>
<protein>
    <submittedName>
        <fullName evidence="3">Uncharacterized protein</fullName>
    </submittedName>
</protein>
<organism evidence="3 4">
    <name type="scientific">Asparagus officinalis</name>
    <name type="common">Garden asparagus</name>
    <dbReference type="NCBI Taxonomy" id="4686"/>
    <lineage>
        <taxon>Eukaryota</taxon>
        <taxon>Viridiplantae</taxon>
        <taxon>Streptophyta</taxon>
        <taxon>Embryophyta</taxon>
        <taxon>Tracheophyta</taxon>
        <taxon>Spermatophyta</taxon>
        <taxon>Magnoliopsida</taxon>
        <taxon>Liliopsida</taxon>
        <taxon>Asparagales</taxon>
        <taxon>Asparagaceae</taxon>
        <taxon>Asparagoideae</taxon>
        <taxon>Asparagus</taxon>
    </lineage>
</organism>
<accession>A0A5P1EJT3</accession>
<evidence type="ECO:0000256" key="1">
    <source>
        <dbReference type="SAM" id="MobiDB-lite"/>
    </source>
</evidence>